<protein>
    <submittedName>
        <fullName evidence="2">Uncharacterized protein</fullName>
    </submittedName>
</protein>
<dbReference type="EMBL" id="KB446558">
    <property type="protein sequence ID" value="EME82548.1"/>
    <property type="molecule type" value="Genomic_DNA"/>
</dbReference>
<dbReference type="HOGENOM" id="CLU_386417_0_0_1"/>
<evidence type="ECO:0000313" key="3">
    <source>
        <dbReference type="Proteomes" id="UP000016932"/>
    </source>
</evidence>
<dbReference type="eggNOG" id="ENOG502RB4R">
    <property type="taxonomic scope" value="Eukaryota"/>
</dbReference>
<sequence length="715" mass="80733">MPHTIPARTINDDYIILNDPATIDSDELQPQLQPSRLTQPVFANLRLGYLAGQGNAKDGCPSRIDWKTDDINAKVGLRLSEWRADQLRRQWTQHSRSHFWDWQHKQNMPMFGLADADKAVLEQAVLAVYPHQVPSRPVHTRIPHVAFEDCEKEPTFTSSFLYSGLSTWSFLATPMPQPAPLFLCILYTAQSAMLTNRQPRCLTLAHLATRSEHAASAYGGQLPTPPKAGLKRKRMDPSIAHDETIPCKKTAFNHTLSPSNWVEPPRFSAPVHNAAGNFGLDPSCSEISRSIRIWQACCFSTHRPLCTRAATGPWLYPRKRWNHHSHQPRVLVSLRDPSADSWIFWRAHSVLLAASAPAPAPAPTLLFLSIFALSWTSWLSIPSFFIPLNSRLRLCTQHSKPVYTMLPQGHPRRTINKSPLQTDDFSPSVDQELINEIVWYAADELRPDQGSVSTRHPRQHPCQRLRLQLDREISMTLNWQALLFVAQRWSCHFLTRTLTSAQRRFQVVAVATSFTVPNPSVNTAQSPLICTSSLATEADRDSLDKDYSTESKDEVHRDRRTQSDKPLHRRQKLWVRGFLAHMRRSRDFTPHLVHPDEECAWIIATSWVATVTVLQVIVTVAIARTFDGGVGAFGSSQDLLLDIGQYALLRSPNQPGARVAEATHFGCGAFGIVGPPLLGAHAMKRSHDFAPHPYQEQQHFFLIELSRERFYLPSG</sequence>
<dbReference type="RefSeq" id="XP_007926050.1">
    <property type="nucleotide sequence ID" value="XM_007927859.1"/>
</dbReference>
<dbReference type="AlphaFoldDB" id="M3AZE5"/>
<gene>
    <name evidence="2" type="ORF">MYCFIDRAFT_207526</name>
</gene>
<organism evidence="2 3">
    <name type="scientific">Pseudocercospora fijiensis (strain CIRAD86)</name>
    <name type="common">Black leaf streak disease fungus</name>
    <name type="synonym">Mycosphaerella fijiensis</name>
    <dbReference type="NCBI Taxonomy" id="383855"/>
    <lineage>
        <taxon>Eukaryota</taxon>
        <taxon>Fungi</taxon>
        <taxon>Dikarya</taxon>
        <taxon>Ascomycota</taxon>
        <taxon>Pezizomycotina</taxon>
        <taxon>Dothideomycetes</taxon>
        <taxon>Dothideomycetidae</taxon>
        <taxon>Mycosphaerellales</taxon>
        <taxon>Mycosphaerellaceae</taxon>
        <taxon>Pseudocercospora</taxon>
    </lineage>
</organism>
<dbReference type="KEGG" id="pfj:MYCFIDRAFT_207526"/>
<keyword evidence="3" id="KW-1185">Reference proteome</keyword>
<proteinExistence type="predicted"/>
<dbReference type="OrthoDB" id="10659696at2759"/>
<name>M3AZE5_PSEFD</name>
<dbReference type="GeneID" id="19336604"/>
<evidence type="ECO:0000256" key="1">
    <source>
        <dbReference type="SAM" id="MobiDB-lite"/>
    </source>
</evidence>
<dbReference type="Proteomes" id="UP000016932">
    <property type="component" value="Unassembled WGS sequence"/>
</dbReference>
<feature type="compositionally biased region" description="Basic and acidic residues" evidence="1">
    <location>
        <begin position="541"/>
        <end position="566"/>
    </location>
</feature>
<reference evidence="2 3" key="1">
    <citation type="journal article" date="2012" name="PLoS Pathog.">
        <title>Diverse lifestyles and strategies of plant pathogenesis encoded in the genomes of eighteen Dothideomycetes fungi.</title>
        <authorList>
            <person name="Ohm R.A."/>
            <person name="Feau N."/>
            <person name="Henrissat B."/>
            <person name="Schoch C.L."/>
            <person name="Horwitz B.A."/>
            <person name="Barry K.W."/>
            <person name="Condon B.J."/>
            <person name="Copeland A.C."/>
            <person name="Dhillon B."/>
            <person name="Glaser F."/>
            <person name="Hesse C.N."/>
            <person name="Kosti I."/>
            <person name="LaButti K."/>
            <person name="Lindquist E.A."/>
            <person name="Lucas S."/>
            <person name="Salamov A.A."/>
            <person name="Bradshaw R.E."/>
            <person name="Ciuffetti L."/>
            <person name="Hamelin R.C."/>
            <person name="Kema G.H.J."/>
            <person name="Lawrence C."/>
            <person name="Scott J.A."/>
            <person name="Spatafora J.W."/>
            <person name="Turgeon B.G."/>
            <person name="de Wit P.J.G.M."/>
            <person name="Zhong S."/>
            <person name="Goodwin S.B."/>
            <person name="Grigoriev I.V."/>
        </authorList>
    </citation>
    <scope>NUCLEOTIDE SEQUENCE [LARGE SCALE GENOMIC DNA]</scope>
    <source>
        <strain evidence="2 3">CIRAD86</strain>
    </source>
</reference>
<accession>M3AZE5</accession>
<feature type="region of interest" description="Disordered" evidence="1">
    <location>
        <begin position="541"/>
        <end position="567"/>
    </location>
</feature>
<evidence type="ECO:0000313" key="2">
    <source>
        <dbReference type="EMBL" id="EME82548.1"/>
    </source>
</evidence>
<dbReference type="VEuPathDB" id="FungiDB:MYCFIDRAFT_207526"/>